<name>A0A1N6TJH3_9BACT</name>
<reference evidence="3" key="1">
    <citation type="submission" date="2017-01" db="EMBL/GenBank/DDBJ databases">
        <authorList>
            <person name="Varghese N."/>
            <person name="Submissions S."/>
        </authorList>
    </citation>
    <scope>NUCLEOTIDE SEQUENCE [LARGE SCALE GENOMIC DNA]</scope>
    <source>
        <strain evidence="3">DM9</strain>
    </source>
</reference>
<evidence type="ECO:0000313" key="2">
    <source>
        <dbReference type="EMBL" id="SIQ53550.1"/>
    </source>
</evidence>
<dbReference type="AlphaFoldDB" id="A0A1N6TJH3"/>
<dbReference type="GO" id="GO:0001046">
    <property type="term" value="F:core promoter sequence-specific DNA binding"/>
    <property type="evidence" value="ECO:0007669"/>
    <property type="project" value="TreeGrafter"/>
</dbReference>
<dbReference type="Pfam" id="PF09722">
    <property type="entry name" value="Xre_MbcA_ParS_C"/>
    <property type="match status" value="1"/>
</dbReference>
<dbReference type="GO" id="GO:0006355">
    <property type="term" value="P:regulation of DNA-templated transcription"/>
    <property type="evidence" value="ECO:0007669"/>
    <property type="project" value="InterPro"/>
</dbReference>
<dbReference type="RefSeq" id="WP_159439836.1">
    <property type="nucleotide sequence ID" value="NZ_FTNM01000001.1"/>
</dbReference>
<dbReference type="PANTHER" id="PTHR40455">
    <property type="entry name" value="ANTITOXIN HIGA"/>
    <property type="match status" value="1"/>
</dbReference>
<protein>
    <submittedName>
        <fullName evidence="2">Antitoxin component HigA of the HigAB toxin-antitoxin module, contains an N-terminal HTH domain</fullName>
    </submittedName>
</protein>
<dbReference type="OrthoDB" id="9796786at2"/>
<proteinExistence type="predicted"/>
<dbReference type="InterPro" id="IPR039060">
    <property type="entry name" value="Antitox_HigA"/>
</dbReference>
<evidence type="ECO:0000259" key="1">
    <source>
        <dbReference type="Pfam" id="PF09722"/>
    </source>
</evidence>
<evidence type="ECO:0000313" key="3">
    <source>
        <dbReference type="Proteomes" id="UP000185924"/>
    </source>
</evidence>
<dbReference type="EMBL" id="FTNM01000001">
    <property type="protein sequence ID" value="SIQ53550.1"/>
    <property type="molecule type" value="Genomic_DNA"/>
</dbReference>
<dbReference type="Proteomes" id="UP000185924">
    <property type="component" value="Unassembled WGS sequence"/>
</dbReference>
<dbReference type="InterPro" id="IPR024467">
    <property type="entry name" value="Xre/MbcA/ParS-like_toxin-bd"/>
</dbReference>
<gene>
    <name evidence="2" type="ORF">SAMN05421545_0368</name>
</gene>
<organism evidence="2 3">
    <name type="scientific">Pontibacter lucknowensis</name>
    <dbReference type="NCBI Taxonomy" id="1077936"/>
    <lineage>
        <taxon>Bacteria</taxon>
        <taxon>Pseudomonadati</taxon>
        <taxon>Bacteroidota</taxon>
        <taxon>Cytophagia</taxon>
        <taxon>Cytophagales</taxon>
        <taxon>Hymenobacteraceae</taxon>
        <taxon>Pontibacter</taxon>
    </lineage>
</organism>
<keyword evidence="3" id="KW-1185">Reference proteome</keyword>
<dbReference type="PANTHER" id="PTHR40455:SF1">
    <property type="entry name" value="ANTITOXIN HIGA"/>
    <property type="match status" value="1"/>
</dbReference>
<accession>A0A1N6TJH3</accession>
<feature type="domain" description="Antitoxin Xre/MbcA/ParS-like toxin-binding" evidence="1">
    <location>
        <begin position="156"/>
        <end position="204"/>
    </location>
</feature>
<sequence>MICRITGDLGYLAMEIKLIRNKDDYQIALRQIKALWNAAPGTPDGDRLEILSMLVSRYEEEHYPINEPDPIEYMKIRMEELGLRHEDLVPYIGSKESVTEVLDGKRSLSLEMIRNLHRGLGFSLEALIAEPSGPGFKTESQPQPLKLDDPIAIKGIEVFEDEDDFQRWLNTRNTALGNVKPVDWLDTPERRKQVLNVLVCLEHGMYS</sequence>